<keyword evidence="4" id="KW-1003">Cell membrane</keyword>
<proteinExistence type="inferred from homology"/>
<evidence type="ECO:0000313" key="13">
    <source>
        <dbReference type="Ensembl" id="ENSDCDP00010037663.1"/>
    </source>
</evidence>
<evidence type="ECO:0000256" key="4">
    <source>
        <dbReference type="ARBA" id="ARBA00022475"/>
    </source>
</evidence>
<evidence type="ECO:0000256" key="7">
    <source>
        <dbReference type="ARBA" id="ARBA00022692"/>
    </source>
</evidence>
<evidence type="ECO:0000256" key="5">
    <source>
        <dbReference type="ARBA" id="ARBA00022514"/>
    </source>
</evidence>
<keyword evidence="8" id="KW-0735">Signal-anchor</keyword>
<dbReference type="Gene3D" id="2.60.120.40">
    <property type="match status" value="1"/>
</dbReference>
<dbReference type="GO" id="GO:0005125">
    <property type="term" value="F:cytokine activity"/>
    <property type="evidence" value="ECO:0007669"/>
    <property type="project" value="UniProtKB-KW"/>
</dbReference>
<dbReference type="PANTHER" id="PTHR11471">
    <property type="entry name" value="TUMOR NECROSIS FACTOR FAMILY MEMBER"/>
    <property type="match status" value="1"/>
</dbReference>
<evidence type="ECO:0000256" key="9">
    <source>
        <dbReference type="ARBA" id="ARBA00022989"/>
    </source>
</evidence>
<dbReference type="Proteomes" id="UP000694580">
    <property type="component" value="Unplaced"/>
</dbReference>
<evidence type="ECO:0000256" key="1">
    <source>
        <dbReference type="ARBA" id="ARBA00004401"/>
    </source>
</evidence>
<reference evidence="13" key="1">
    <citation type="submission" date="2025-08" db="UniProtKB">
        <authorList>
            <consortium name="Ensembl"/>
        </authorList>
    </citation>
    <scope>IDENTIFICATION</scope>
</reference>
<protein>
    <recommendedName>
        <fullName evidence="12">THD domain-containing protein</fullName>
    </recommendedName>
</protein>
<dbReference type="InterPro" id="IPR008983">
    <property type="entry name" value="Tumour_necrosis_fac-like_dom"/>
</dbReference>
<accession>A0AAY4CX16</accession>
<dbReference type="GO" id="GO:0005886">
    <property type="term" value="C:plasma membrane"/>
    <property type="evidence" value="ECO:0007669"/>
    <property type="project" value="UniProtKB-SubCell"/>
</dbReference>
<evidence type="ECO:0000259" key="12">
    <source>
        <dbReference type="PROSITE" id="PS50049"/>
    </source>
</evidence>
<keyword evidence="7 11" id="KW-0812">Transmembrane</keyword>
<dbReference type="GO" id="GO:0005615">
    <property type="term" value="C:extracellular space"/>
    <property type="evidence" value="ECO:0007669"/>
    <property type="project" value="UniProtKB-KW"/>
</dbReference>
<keyword evidence="9 11" id="KW-1133">Transmembrane helix</keyword>
<dbReference type="GeneTree" id="ENSGT01130000278318"/>
<feature type="transmembrane region" description="Helical" evidence="11">
    <location>
        <begin position="15"/>
        <end position="38"/>
    </location>
</feature>
<evidence type="ECO:0000313" key="14">
    <source>
        <dbReference type="Proteomes" id="UP000694580"/>
    </source>
</evidence>
<dbReference type="PANTHER" id="PTHR11471:SF28">
    <property type="entry name" value="DEATH LIGAND 1B-RELATED"/>
    <property type="match status" value="1"/>
</dbReference>
<organism evidence="13 14">
    <name type="scientific">Denticeps clupeoides</name>
    <name type="common">denticle herring</name>
    <dbReference type="NCBI Taxonomy" id="299321"/>
    <lineage>
        <taxon>Eukaryota</taxon>
        <taxon>Metazoa</taxon>
        <taxon>Chordata</taxon>
        <taxon>Craniata</taxon>
        <taxon>Vertebrata</taxon>
        <taxon>Euteleostomi</taxon>
        <taxon>Actinopterygii</taxon>
        <taxon>Neopterygii</taxon>
        <taxon>Teleostei</taxon>
        <taxon>Clupei</taxon>
        <taxon>Clupeiformes</taxon>
        <taxon>Denticipitoidei</taxon>
        <taxon>Denticipitidae</taxon>
        <taxon>Denticeps</taxon>
    </lineage>
</organism>
<comment type="similarity">
    <text evidence="3">Belongs to the tumor necrosis factor family.</text>
</comment>
<dbReference type="AlphaFoldDB" id="A0AAY4CX16"/>
<evidence type="ECO:0000256" key="6">
    <source>
        <dbReference type="ARBA" id="ARBA00022525"/>
    </source>
</evidence>
<dbReference type="InterPro" id="IPR017355">
    <property type="entry name" value="TNF_ligand_10/11"/>
</dbReference>
<evidence type="ECO:0000256" key="2">
    <source>
        <dbReference type="ARBA" id="ARBA00004613"/>
    </source>
</evidence>
<dbReference type="Pfam" id="PF00229">
    <property type="entry name" value="TNF"/>
    <property type="match status" value="1"/>
</dbReference>
<name>A0AAY4CX16_9TELE</name>
<keyword evidence="10 11" id="KW-0472">Membrane</keyword>
<dbReference type="SUPFAM" id="SSF49842">
    <property type="entry name" value="TNF-like"/>
    <property type="match status" value="1"/>
</dbReference>
<dbReference type="CDD" id="cd00184">
    <property type="entry name" value="TNF"/>
    <property type="match status" value="1"/>
</dbReference>
<keyword evidence="5" id="KW-0202">Cytokine</keyword>
<comment type="subcellular location">
    <subcellularLocation>
        <location evidence="1">Cell membrane</location>
        <topology evidence="1">Single-pass type II membrane protein</topology>
    </subcellularLocation>
    <subcellularLocation>
        <location evidence="2">Secreted</location>
    </subcellularLocation>
</comment>
<dbReference type="Ensembl" id="ENSDCDT00010047248.1">
    <property type="protein sequence ID" value="ENSDCDP00010037663.1"/>
    <property type="gene ID" value="ENSDCDG00010024516.1"/>
</dbReference>
<dbReference type="GO" id="GO:0006955">
    <property type="term" value="P:immune response"/>
    <property type="evidence" value="ECO:0007669"/>
    <property type="project" value="InterPro"/>
</dbReference>
<evidence type="ECO:0000256" key="3">
    <source>
        <dbReference type="ARBA" id="ARBA00008670"/>
    </source>
</evidence>
<dbReference type="InterPro" id="IPR006052">
    <property type="entry name" value="TNF_dom"/>
</dbReference>
<keyword evidence="6" id="KW-0964">Secreted</keyword>
<evidence type="ECO:0000256" key="8">
    <source>
        <dbReference type="ARBA" id="ARBA00022968"/>
    </source>
</evidence>
<dbReference type="GO" id="GO:0005164">
    <property type="term" value="F:tumor necrosis factor receptor binding"/>
    <property type="evidence" value="ECO:0007669"/>
    <property type="project" value="InterPro"/>
</dbReference>
<dbReference type="PROSITE" id="PS50049">
    <property type="entry name" value="THD_2"/>
    <property type="match status" value="1"/>
</dbReference>
<sequence length="285" mass="31207">AAVPPSARTGVSRTWISLLGSVLVVLQVASTGGLLLYLNQAVMQVRTQTVTEEMRCLGLLNALERDQELPDALVHIFGEPCIKLAEGIKAYITKVRPEGICAPDAARHGTAGCVLTQYTHTYTFWYSSYGTSVLRPQTPASQVPQPDLHQSCLHPRRLLGQTTASAHNLRNLTLSNGRLRVPRPGRYYLYAQVYFRDPRDAASSSHQVVQCVYKKTAYARPIQLLKGGGHPVLGAGERTPALHSIYQGGLFELRAGDEIFVSVSTPAAVHAEDSSSYFGLFRFDL</sequence>
<feature type="domain" description="THD" evidence="12">
    <location>
        <begin position="139"/>
        <end position="283"/>
    </location>
</feature>
<evidence type="ECO:0000256" key="10">
    <source>
        <dbReference type="ARBA" id="ARBA00023136"/>
    </source>
</evidence>
<evidence type="ECO:0000256" key="11">
    <source>
        <dbReference type="SAM" id="Phobius"/>
    </source>
</evidence>
<dbReference type="PIRSF" id="PIRSF038013">
    <property type="entry name" value="TNF10_TNF11"/>
    <property type="match status" value="1"/>
</dbReference>
<keyword evidence="14" id="KW-1185">Reference proteome</keyword>
<reference evidence="13" key="2">
    <citation type="submission" date="2025-09" db="UniProtKB">
        <authorList>
            <consortium name="Ensembl"/>
        </authorList>
    </citation>
    <scope>IDENTIFICATION</scope>
</reference>
<dbReference type="SMART" id="SM00207">
    <property type="entry name" value="TNF"/>
    <property type="match status" value="1"/>
</dbReference>